<protein>
    <recommendedName>
        <fullName evidence="9">Glutathione S-transferase theta-1</fullName>
    </recommendedName>
</protein>
<organism evidence="7 8">
    <name type="scientific">Orchesella dallaii</name>
    <dbReference type="NCBI Taxonomy" id="48710"/>
    <lineage>
        <taxon>Eukaryota</taxon>
        <taxon>Metazoa</taxon>
        <taxon>Ecdysozoa</taxon>
        <taxon>Arthropoda</taxon>
        <taxon>Hexapoda</taxon>
        <taxon>Collembola</taxon>
        <taxon>Entomobryomorpha</taxon>
        <taxon>Entomobryoidea</taxon>
        <taxon>Orchesellidae</taxon>
        <taxon>Orchesellinae</taxon>
        <taxon>Orchesella</taxon>
    </lineage>
</organism>
<feature type="domain" description="GST N-terminal" evidence="5">
    <location>
        <begin position="2"/>
        <end position="84"/>
    </location>
</feature>
<sequence>MSSLKLFIHPLSQPARAVMLFCRANSIPHEEVLVDLVKGAQHNEEYAKTVNPLKKVPVINHDGFFLKESVAILRYLARTFPVPDNWFPKDSISQAKVDEYLEWQHLNVRTFGTLYFAEKYIVPRTTKQPPNEKRAANFLKNYITVLNQVETIWLKDRPFVAGQDVSIADLLAASEMEQTVLGGYDVKEHHPKIKDYLERVRSGLQPHYDDVHSTLNKLALKMKATK</sequence>
<keyword evidence="3" id="KW-0963">Cytoplasm</keyword>
<dbReference type="SUPFAM" id="SSF52833">
    <property type="entry name" value="Thioredoxin-like"/>
    <property type="match status" value="1"/>
</dbReference>
<dbReference type="PANTHER" id="PTHR43917">
    <property type="match status" value="1"/>
</dbReference>
<dbReference type="CDD" id="cd03183">
    <property type="entry name" value="GST_C_Theta"/>
    <property type="match status" value="1"/>
</dbReference>
<dbReference type="Gene3D" id="3.40.30.10">
    <property type="entry name" value="Glutaredoxin"/>
    <property type="match status" value="1"/>
</dbReference>
<dbReference type="InterPro" id="IPR040077">
    <property type="entry name" value="GST_C_Theta"/>
</dbReference>
<dbReference type="PROSITE" id="PS50404">
    <property type="entry name" value="GST_NTER"/>
    <property type="match status" value="1"/>
</dbReference>
<name>A0ABP1QJL7_9HEXA</name>
<dbReference type="SFLD" id="SFLDS00019">
    <property type="entry name" value="Glutathione_Transferase_(cytos"/>
    <property type="match status" value="1"/>
</dbReference>
<feature type="domain" description="GST C-terminal" evidence="6">
    <location>
        <begin position="90"/>
        <end position="226"/>
    </location>
</feature>
<evidence type="ECO:0000259" key="5">
    <source>
        <dbReference type="PROSITE" id="PS50404"/>
    </source>
</evidence>
<evidence type="ECO:0000256" key="2">
    <source>
        <dbReference type="ARBA" id="ARBA00009899"/>
    </source>
</evidence>
<dbReference type="Pfam" id="PF00043">
    <property type="entry name" value="GST_C"/>
    <property type="match status" value="1"/>
</dbReference>
<dbReference type="SFLD" id="SFLDG00358">
    <property type="entry name" value="Main_(cytGST)"/>
    <property type="match status" value="1"/>
</dbReference>
<evidence type="ECO:0000256" key="4">
    <source>
        <dbReference type="ARBA" id="ARBA00047960"/>
    </source>
</evidence>
<dbReference type="PROSITE" id="PS50405">
    <property type="entry name" value="GST_CTER"/>
    <property type="match status" value="1"/>
</dbReference>
<dbReference type="SUPFAM" id="SSF47616">
    <property type="entry name" value="GST C-terminal domain-like"/>
    <property type="match status" value="1"/>
</dbReference>
<dbReference type="InterPro" id="IPR004046">
    <property type="entry name" value="GST_C"/>
</dbReference>
<evidence type="ECO:0008006" key="9">
    <source>
        <dbReference type="Google" id="ProtNLM"/>
    </source>
</evidence>
<evidence type="ECO:0000256" key="1">
    <source>
        <dbReference type="ARBA" id="ARBA00004496"/>
    </source>
</evidence>
<comment type="caution">
    <text evidence="7">The sequence shown here is derived from an EMBL/GenBank/DDBJ whole genome shotgun (WGS) entry which is preliminary data.</text>
</comment>
<dbReference type="PANTHER" id="PTHR43917:SF8">
    <property type="entry name" value="GH16740P-RELATED"/>
    <property type="match status" value="1"/>
</dbReference>
<dbReference type="Gene3D" id="1.20.1050.10">
    <property type="match status" value="1"/>
</dbReference>
<evidence type="ECO:0000259" key="6">
    <source>
        <dbReference type="PROSITE" id="PS50405"/>
    </source>
</evidence>
<dbReference type="EMBL" id="CAXLJM020000033">
    <property type="protein sequence ID" value="CAL8101520.1"/>
    <property type="molecule type" value="Genomic_DNA"/>
</dbReference>
<dbReference type="Proteomes" id="UP001642540">
    <property type="component" value="Unassembled WGS sequence"/>
</dbReference>
<comment type="catalytic activity">
    <reaction evidence="4">
        <text>RX + glutathione = an S-substituted glutathione + a halide anion + H(+)</text>
        <dbReference type="Rhea" id="RHEA:16437"/>
        <dbReference type="ChEBI" id="CHEBI:15378"/>
        <dbReference type="ChEBI" id="CHEBI:16042"/>
        <dbReference type="ChEBI" id="CHEBI:17792"/>
        <dbReference type="ChEBI" id="CHEBI:57925"/>
        <dbReference type="ChEBI" id="CHEBI:90779"/>
        <dbReference type="EC" id="2.5.1.18"/>
    </reaction>
</comment>
<evidence type="ECO:0000313" key="8">
    <source>
        <dbReference type="Proteomes" id="UP001642540"/>
    </source>
</evidence>
<evidence type="ECO:0000256" key="3">
    <source>
        <dbReference type="ARBA" id="ARBA00022490"/>
    </source>
</evidence>
<reference evidence="7 8" key="1">
    <citation type="submission" date="2024-08" db="EMBL/GenBank/DDBJ databases">
        <authorList>
            <person name="Cucini C."/>
            <person name="Frati F."/>
        </authorList>
    </citation>
    <scope>NUCLEOTIDE SEQUENCE [LARGE SCALE GENOMIC DNA]</scope>
</reference>
<comment type="subcellular location">
    <subcellularLocation>
        <location evidence="1">Cytoplasm</location>
    </subcellularLocation>
</comment>
<dbReference type="InterPro" id="IPR004045">
    <property type="entry name" value="Glutathione_S-Trfase_N"/>
</dbReference>
<dbReference type="InterPro" id="IPR040079">
    <property type="entry name" value="Glutathione_S-Trfase"/>
</dbReference>
<gene>
    <name evidence="7" type="ORF">ODALV1_LOCUS10867</name>
</gene>
<evidence type="ECO:0000313" key="7">
    <source>
        <dbReference type="EMBL" id="CAL8101520.1"/>
    </source>
</evidence>
<dbReference type="InterPro" id="IPR051369">
    <property type="entry name" value="GST_Theta"/>
</dbReference>
<dbReference type="InterPro" id="IPR036282">
    <property type="entry name" value="Glutathione-S-Trfase_C_sf"/>
</dbReference>
<dbReference type="InterPro" id="IPR010987">
    <property type="entry name" value="Glutathione-S-Trfase_C-like"/>
</dbReference>
<keyword evidence="8" id="KW-1185">Reference proteome</keyword>
<dbReference type="Pfam" id="PF02798">
    <property type="entry name" value="GST_N"/>
    <property type="match status" value="1"/>
</dbReference>
<accession>A0ABP1QJL7</accession>
<dbReference type="InterPro" id="IPR036249">
    <property type="entry name" value="Thioredoxin-like_sf"/>
</dbReference>
<proteinExistence type="inferred from homology"/>
<comment type="similarity">
    <text evidence="2">Belongs to the GST superfamily. Theta family.</text>
</comment>